<dbReference type="RefSeq" id="XP_040743756.1">
    <property type="nucleotide sequence ID" value="XM_040890342.1"/>
</dbReference>
<evidence type="ECO:0000313" key="1">
    <source>
        <dbReference type="EMBL" id="ORX70118.1"/>
    </source>
</evidence>
<dbReference type="InterPro" id="IPR028346">
    <property type="entry name" value="HAUS2"/>
</dbReference>
<evidence type="ECO:0000313" key="2">
    <source>
        <dbReference type="Proteomes" id="UP000193922"/>
    </source>
</evidence>
<dbReference type="GeneID" id="63806990"/>
<keyword evidence="2" id="KW-1185">Reference proteome</keyword>
<dbReference type="AlphaFoldDB" id="A0A1Y1W9X3"/>
<dbReference type="EMBL" id="MCFD01000006">
    <property type="protein sequence ID" value="ORX70118.1"/>
    <property type="molecule type" value="Genomic_DNA"/>
</dbReference>
<proteinExistence type="predicted"/>
<dbReference type="Proteomes" id="UP000193922">
    <property type="component" value="Unassembled WGS sequence"/>
</dbReference>
<comment type="caution">
    <text evidence="1">The sequence shown here is derived from an EMBL/GenBank/DDBJ whole genome shotgun (WGS) entry which is preliminary data.</text>
</comment>
<name>A0A1Y1W9X3_9FUNG</name>
<sequence>MAGMRIDAESVISDVQLANQTAMAHIADSSYSSDDDLSDSEAKQAEKLYREIADRLTEIGKQLHEQWLKDSERDYSENGSVLDQEIVGRKLEELKMFAEHLRKAGKNRAGLLARIAEPLAKDHWLVEPEFHQQFVDTFRTISSLVSNLPRIAEAASAASHSSEFLELKAAEGEEQTRTRQIAQIERLIHQVEQANEWLKSDAQDGFVLTSFVSDSAQ</sequence>
<dbReference type="OrthoDB" id="5564679at2759"/>
<protein>
    <submittedName>
        <fullName evidence="1">Uncharacterized protein</fullName>
    </submittedName>
</protein>
<dbReference type="Pfam" id="PF15003">
    <property type="entry name" value="HAUS2"/>
    <property type="match status" value="1"/>
</dbReference>
<accession>A0A1Y1W9X3</accession>
<dbReference type="GO" id="GO:0051225">
    <property type="term" value="P:spindle assembly"/>
    <property type="evidence" value="ECO:0007669"/>
    <property type="project" value="InterPro"/>
</dbReference>
<gene>
    <name evidence="1" type="ORF">DL89DRAFT_292786</name>
</gene>
<organism evidence="1 2">
    <name type="scientific">Linderina pennispora</name>
    <dbReference type="NCBI Taxonomy" id="61395"/>
    <lineage>
        <taxon>Eukaryota</taxon>
        <taxon>Fungi</taxon>
        <taxon>Fungi incertae sedis</taxon>
        <taxon>Zoopagomycota</taxon>
        <taxon>Kickxellomycotina</taxon>
        <taxon>Kickxellomycetes</taxon>
        <taxon>Kickxellales</taxon>
        <taxon>Kickxellaceae</taxon>
        <taxon>Linderina</taxon>
    </lineage>
</organism>
<reference evidence="1 2" key="1">
    <citation type="submission" date="2016-07" db="EMBL/GenBank/DDBJ databases">
        <title>Pervasive Adenine N6-methylation of Active Genes in Fungi.</title>
        <authorList>
            <consortium name="DOE Joint Genome Institute"/>
            <person name="Mondo S.J."/>
            <person name="Dannebaum R.O."/>
            <person name="Kuo R.C."/>
            <person name="Labutti K."/>
            <person name="Haridas S."/>
            <person name="Kuo A."/>
            <person name="Salamov A."/>
            <person name="Ahrendt S.R."/>
            <person name="Lipzen A."/>
            <person name="Sullivan W."/>
            <person name="Andreopoulos W.B."/>
            <person name="Clum A."/>
            <person name="Lindquist E."/>
            <person name="Daum C."/>
            <person name="Ramamoorthy G.K."/>
            <person name="Gryganskyi A."/>
            <person name="Culley D."/>
            <person name="Magnuson J.K."/>
            <person name="James T.Y."/>
            <person name="O'Malley M.A."/>
            <person name="Stajich J.E."/>
            <person name="Spatafora J.W."/>
            <person name="Visel A."/>
            <person name="Grigoriev I.V."/>
        </authorList>
    </citation>
    <scope>NUCLEOTIDE SEQUENCE [LARGE SCALE GENOMIC DNA]</scope>
    <source>
        <strain evidence="1 2">ATCC 12442</strain>
    </source>
</reference>
<dbReference type="GO" id="GO:0031023">
    <property type="term" value="P:microtubule organizing center organization"/>
    <property type="evidence" value="ECO:0007669"/>
    <property type="project" value="InterPro"/>
</dbReference>